<protein>
    <submittedName>
        <fullName evidence="2">Uncharacterized protein</fullName>
    </submittedName>
</protein>
<proteinExistence type="predicted"/>
<dbReference type="EMBL" id="DRVY01000021">
    <property type="protein sequence ID" value="HHR92023.1"/>
    <property type="molecule type" value="Genomic_DNA"/>
</dbReference>
<keyword evidence="1" id="KW-1133">Transmembrane helix</keyword>
<name>A0A7C5YXD0_UNCC3</name>
<feature type="transmembrane region" description="Helical" evidence="1">
    <location>
        <begin position="62"/>
        <end position="81"/>
    </location>
</feature>
<sequence>MLTTPHILTGITIANKIQSLPLALAASMVSHQLLDLIPHDDFVDIEDLSFFKDGHFRITPSIIFVAVDSLVAFSLLLYFSLYFNEPLRYLLCGILSIWSDLLRIPYIFFNSNANFFKTIDKMENNIFHNTEKSLWGKAIQIAIIIDALAIITNAIL</sequence>
<dbReference type="AlphaFoldDB" id="A0A7C5YXD0"/>
<comment type="caution">
    <text evidence="2">The sequence shown here is derived from an EMBL/GenBank/DDBJ whole genome shotgun (WGS) entry which is preliminary data.</text>
</comment>
<evidence type="ECO:0000256" key="1">
    <source>
        <dbReference type="SAM" id="Phobius"/>
    </source>
</evidence>
<keyword evidence="1" id="KW-0472">Membrane</keyword>
<gene>
    <name evidence="2" type="ORF">ENL96_00725</name>
</gene>
<accession>A0A7C5YXD0</accession>
<organism evidence="2">
    <name type="scientific">candidate division CPR3 bacterium</name>
    <dbReference type="NCBI Taxonomy" id="2268181"/>
    <lineage>
        <taxon>Bacteria</taxon>
        <taxon>Bacteria division CPR3</taxon>
    </lineage>
</organism>
<feature type="transmembrane region" description="Helical" evidence="1">
    <location>
        <begin position="87"/>
        <end position="109"/>
    </location>
</feature>
<keyword evidence="1" id="KW-0812">Transmembrane</keyword>
<evidence type="ECO:0000313" key="2">
    <source>
        <dbReference type="EMBL" id="HHR92023.1"/>
    </source>
</evidence>
<reference evidence="2" key="1">
    <citation type="journal article" date="2020" name="mSystems">
        <title>Genome- and Community-Level Interaction Insights into Carbon Utilization and Element Cycling Functions of Hydrothermarchaeota in Hydrothermal Sediment.</title>
        <authorList>
            <person name="Zhou Z."/>
            <person name="Liu Y."/>
            <person name="Xu W."/>
            <person name="Pan J."/>
            <person name="Luo Z.H."/>
            <person name="Li M."/>
        </authorList>
    </citation>
    <scope>NUCLEOTIDE SEQUENCE [LARGE SCALE GENOMIC DNA]</scope>
    <source>
        <strain evidence="2">SpSt-1042</strain>
    </source>
</reference>